<dbReference type="SMART" id="SM00387">
    <property type="entry name" value="HATPase_c"/>
    <property type="match status" value="1"/>
</dbReference>
<comment type="caution">
    <text evidence="16">The sequence shown here is derived from an EMBL/GenBank/DDBJ whole genome shotgun (WGS) entry which is preliminary data.</text>
</comment>
<reference evidence="17" key="1">
    <citation type="journal article" date="2019" name="Int. J. Syst. Evol. Microbiol.">
        <title>The Global Catalogue of Microorganisms (GCM) 10K type strain sequencing project: providing services to taxonomists for standard genome sequencing and annotation.</title>
        <authorList>
            <consortium name="The Broad Institute Genomics Platform"/>
            <consortium name="The Broad Institute Genome Sequencing Center for Infectious Disease"/>
            <person name="Wu L."/>
            <person name="Ma J."/>
        </authorList>
    </citation>
    <scope>NUCLEOTIDE SEQUENCE [LARGE SCALE GENOMIC DNA]</scope>
    <source>
        <strain evidence="17">CCTCC AB 2013263</strain>
    </source>
</reference>
<dbReference type="SUPFAM" id="SSF47384">
    <property type="entry name" value="Homodimeric domain of signal transducing histidine kinase"/>
    <property type="match status" value="1"/>
</dbReference>
<accession>A0ABV8A5W0</accession>
<dbReference type="InterPro" id="IPR003594">
    <property type="entry name" value="HATPase_dom"/>
</dbReference>
<evidence type="ECO:0000256" key="3">
    <source>
        <dbReference type="ARBA" id="ARBA00012438"/>
    </source>
</evidence>
<keyword evidence="4" id="KW-0597">Phosphoprotein</keyword>
<dbReference type="PROSITE" id="PS50839">
    <property type="entry name" value="CHASE"/>
    <property type="match status" value="1"/>
</dbReference>
<evidence type="ECO:0000256" key="4">
    <source>
        <dbReference type="ARBA" id="ARBA00022553"/>
    </source>
</evidence>
<dbReference type="NCBIfam" id="TIGR00229">
    <property type="entry name" value="sensory_box"/>
    <property type="match status" value="2"/>
</dbReference>
<dbReference type="InterPro" id="IPR013655">
    <property type="entry name" value="PAS_fold_3"/>
</dbReference>
<dbReference type="EMBL" id="JBHRZF010000119">
    <property type="protein sequence ID" value="MFC3861058.1"/>
    <property type="molecule type" value="Genomic_DNA"/>
</dbReference>
<dbReference type="InterPro" id="IPR035965">
    <property type="entry name" value="PAS-like_dom_sf"/>
</dbReference>
<keyword evidence="7" id="KW-0418">Kinase</keyword>
<evidence type="ECO:0000256" key="7">
    <source>
        <dbReference type="ARBA" id="ARBA00022777"/>
    </source>
</evidence>
<dbReference type="SUPFAM" id="SSF55785">
    <property type="entry name" value="PYP-like sensor domain (PAS domain)"/>
    <property type="match status" value="3"/>
</dbReference>
<feature type="transmembrane region" description="Helical" evidence="11">
    <location>
        <begin position="20"/>
        <end position="44"/>
    </location>
</feature>
<organism evidence="16 17">
    <name type="scientific">Deinococcus antarcticus</name>
    <dbReference type="NCBI Taxonomy" id="1298767"/>
    <lineage>
        <taxon>Bacteria</taxon>
        <taxon>Thermotogati</taxon>
        <taxon>Deinococcota</taxon>
        <taxon>Deinococci</taxon>
        <taxon>Deinococcales</taxon>
        <taxon>Deinococcaceae</taxon>
        <taxon>Deinococcus</taxon>
    </lineage>
</organism>
<evidence type="ECO:0000256" key="2">
    <source>
        <dbReference type="ARBA" id="ARBA00004370"/>
    </source>
</evidence>
<feature type="domain" description="PAC" evidence="14">
    <location>
        <begin position="668"/>
        <end position="720"/>
    </location>
</feature>
<feature type="domain" description="PAC" evidence="14">
    <location>
        <begin position="420"/>
        <end position="472"/>
    </location>
</feature>
<dbReference type="Pfam" id="PF02518">
    <property type="entry name" value="HATPase_c"/>
    <property type="match status" value="1"/>
</dbReference>
<dbReference type="PROSITE" id="PS50113">
    <property type="entry name" value="PAC"/>
    <property type="match status" value="3"/>
</dbReference>
<dbReference type="SMART" id="SM00086">
    <property type="entry name" value="PAC"/>
    <property type="match status" value="3"/>
</dbReference>
<keyword evidence="6 11" id="KW-0812">Transmembrane</keyword>
<dbReference type="PRINTS" id="PR00344">
    <property type="entry name" value="BCTRLSENSOR"/>
</dbReference>
<keyword evidence="9 11" id="KW-0472">Membrane</keyword>
<dbReference type="SUPFAM" id="SSF55874">
    <property type="entry name" value="ATPase domain of HSP90 chaperone/DNA topoisomerase II/histidine kinase"/>
    <property type="match status" value="1"/>
</dbReference>
<keyword evidence="5" id="KW-0808">Transferase</keyword>
<dbReference type="InterPro" id="IPR050351">
    <property type="entry name" value="BphY/WalK/GraS-like"/>
</dbReference>
<dbReference type="InterPro" id="IPR042240">
    <property type="entry name" value="CHASE_sf"/>
</dbReference>
<dbReference type="CDD" id="cd00082">
    <property type="entry name" value="HisKA"/>
    <property type="match status" value="1"/>
</dbReference>
<dbReference type="InterPro" id="IPR003661">
    <property type="entry name" value="HisK_dim/P_dom"/>
</dbReference>
<dbReference type="PANTHER" id="PTHR42878:SF15">
    <property type="entry name" value="BACTERIOPHYTOCHROME"/>
    <property type="match status" value="1"/>
</dbReference>
<feature type="domain" description="CHASE" evidence="15">
    <location>
        <begin position="140"/>
        <end position="251"/>
    </location>
</feature>
<dbReference type="InterPro" id="IPR004358">
    <property type="entry name" value="Sig_transdc_His_kin-like_C"/>
</dbReference>
<feature type="domain" description="PAS" evidence="13">
    <location>
        <begin position="600"/>
        <end position="636"/>
    </location>
</feature>
<dbReference type="InterPro" id="IPR013656">
    <property type="entry name" value="PAS_4"/>
</dbReference>
<dbReference type="Proteomes" id="UP001595748">
    <property type="component" value="Unassembled WGS sequence"/>
</dbReference>
<dbReference type="InterPro" id="IPR036097">
    <property type="entry name" value="HisK_dim/P_sf"/>
</dbReference>
<evidence type="ECO:0000259" key="14">
    <source>
        <dbReference type="PROSITE" id="PS50113"/>
    </source>
</evidence>
<feature type="domain" description="Histidine kinase" evidence="12">
    <location>
        <begin position="907"/>
        <end position="1122"/>
    </location>
</feature>
<dbReference type="SUPFAM" id="SSF55781">
    <property type="entry name" value="GAF domain-like"/>
    <property type="match status" value="1"/>
</dbReference>
<evidence type="ECO:0000256" key="8">
    <source>
        <dbReference type="ARBA" id="ARBA00022989"/>
    </source>
</evidence>
<dbReference type="PROSITE" id="PS50112">
    <property type="entry name" value="PAS"/>
    <property type="match status" value="2"/>
</dbReference>
<dbReference type="InterPro" id="IPR001610">
    <property type="entry name" value="PAC"/>
</dbReference>
<dbReference type="Pfam" id="PF08447">
    <property type="entry name" value="PAS_3"/>
    <property type="match status" value="1"/>
</dbReference>
<dbReference type="Gene3D" id="3.30.565.10">
    <property type="entry name" value="Histidine kinase-like ATPase, C-terminal domain"/>
    <property type="match status" value="1"/>
</dbReference>
<evidence type="ECO:0000256" key="1">
    <source>
        <dbReference type="ARBA" id="ARBA00000085"/>
    </source>
</evidence>
<dbReference type="Gene3D" id="1.10.287.130">
    <property type="match status" value="1"/>
</dbReference>
<feature type="domain" description="PAS" evidence="13">
    <location>
        <begin position="357"/>
        <end position="402"/>
    </location>
</feature>
<dbReference type="Pfam" id="PF08448">
    <property type="entry name" value="PAS_4"/>
    <property type="match status" value="1"/>
</dbReference>
<dbReference type="Gene3D" id="3.30.450.350">
    <property type="entry name" value="CHASE domain"/>
    <property type="match status" value="1"/>
</dbReference>
<feature type="coiled-coil region" evidence="10">
    <location>
        <begin position="862"/>
        <end position="900"/>
    </location>
</feature>
<feature type="transmembrane region" description="Helical" evidence="11">
    <location>
        <begin position="310"/>
        <end position="330"/>
    </location>
</feature>
<evidence type="ECO:0000256" key="10">
    <source>
        <dbReference type="SAM" id="Coils"/>
    </source>
</evidence>
<dbReference type="SMART" id="SM01079">
    <property type="entry name" value="CHASE"/>
    <property type="match status" value="1"/>
</dbReference>
<dbReference type="PANTHER" id="PTHR42878">
    <property type="entry name" value="TWO-COMPONENT HISTIDINE KINASE"/>
    <property type="match status" value="1"/>
</dbReference>
<evidence type="ECO:0000259" key="13">
    <source>
        <dbReference type="PROSITE" id="PS50112"/>
    </source>
</evidence>
<dbReference type="RefSeq" id="WP_380077582.1">
    <property type="nucleotide sequence ID" value="NZ_JBHRZF010000119.1"/>
</dbReference>
<dbReference type="InterPro" id="IPR006189">
    <property type="entry name" value="CHASE_dom"/>
</dbReference>
<evidence type="ECO:0000256" key="5">
    <source>
        <dbReference type="ARBA" id="ARBA00022679"/>
    </source>
</evidence>
<dbReference type="EC" id="2.7.13.3" evidence="3"/>
<comment type="subcellular location">
    <subcellularLocation>
        <location evidence="2">Membrane</location>
    </subcellularLocation>
</comment>
<keyword evidence="17" id="KW-1185">Reference proteome</keyword>
<dbReference type="Pfam" id="PF00989">
    <property type="entry name" value="PAS"/>
    <property type="match status" value="1"/>
</dbReference>
<dbReference type="SMART" id="SM00388">
    <property type="entry name" value="HisKA"/>
    <property type="match status" value="1"/>
</dbReference>
<protein>
    <recommendedName>
        <fullName evidence="3">histidine kinase</fullName>
        <ecNumber evidence="3">2.7.13.3</ecNumber>
    </recommendedName>
</protein>
<dbReference type="InterPro" id="IPR000700">
    <property type="entry name" value="PAS-assoc_C"/>
</dbReference>
<dbReference type="Pfam" id="PF03924">
    <property type="entry name" value="CHASE"/>
    <property type="match status" value="1"/>
</dbReference>
<dbReference type="PROSITE" id="PS50109">
    <property type="entry name" value="HIS_KIN"/>
    <property type="match status" value="1"/>
</dbReference>
<keyword evidence="10" id="KW-0175">Coiled coil</keyword>
<dbReference type="SMART" id="SM00091">
    <property type="entry name" value="PAS"/>
    <property type="match status" value="3"/>
</dbReference>
<dbReference type="CDD" id="cd00130">
    <property type="entry name" value="PAS"/>
    <property type="match status" value="3"/>
</dbReference>
<evidence type="ECO:0000313" key="16">
    <source>
        <dbReference type="EMBL" id="MFC3861058.1"/>
    </source>
</evidence>
<evidence type="ECO:0000256" key="6">
    <source>
        <dbReference type="ARBA" id="ARBA00022692"/>
    </source>
</evidence>
<dbReference type="InterPro" id="IPR005467">
    <property type="entry name" value="His_kinase_dom"/>
</dbReference>
<comment type="catalytic activity">
    <reaction evidence="1">
        <text>ATP + protein L-histidine = ADP + protein N-phospho-L-histidine.</text>
        <dbReference type="EC" id="2.7.13.3"/>
    </reaction>
</comment>
<sequence length="1126" mass="125750">MKAAILPQRLPPALQSWGRLIPLLVMALVLLLSVLLAAVVSQFAHEQQRVRFEREATAHTTALTSRVSDFDKLLQATRAFWMANPTDVTPENFAQFGQELQLTERYPDVLALGYNAWLPAGQESTLETLVSSFGLQGYRVHPETTAQAMRAPIVLIAPQDAVNVAAQGYDMYVEAARRDAFDRARKEGTYQVSRPVQLVQRDAQGQPYRGFLVMLPVWRGGESEVNAQPKILTGYLYLAVRADRFLASLQSAYKLQGISSTVRLGGQPLIKGTDGRPTEFRQVDTLQLAGLPWTVQYAAPASFGQDAFGLVPYLILVAGMILSALAYRLMQSQVHARERAELANHNLSVLQVRQERARAEFEAIFQSMQDAAAFTDQQGDILMVNRAMNRQFRYPRGELEGQPLASLHVDRRLDGTLTFQSLTTPYRRRDQSLFQGEAQRTEVRDQKGEVFGLLEVVRDVSERVQAEQALQAEERRSRAVLDAIPHILWVSDPGGQVTYMNASHRKRLGAATVREHVHPQDLAAYDQMWEDAYAMRTRSQAELRLQVGPLLPGANPAARERWFEVRVAPLLDDSGQAREWVASATDIHDRLVAERLSQRNEARYRGVLEGMPQIVWLADADGEITYFNRRWEEYVGPEHPAFMPMVHPDDRQDYRNLWLRSIRSHQPFEAEHRLLGADGRYRTFVTRGLPVRDAQGHVIEWVGTSTDVDDSVYAEMTARLLADLSAELTARVNDPLAKRTAKYQAVLDLVTDRIAVAGAIWTAPKAQLLAASHADANWTLPHLQAAMLGVVRQVMREEDTLDITTHPLLHVVAASGAVVTPLVGLDGTLLGVLGLAYRHELHDRDHELVMEIAKRLAESLDNDALRAQALVAEAELVKLNQSLEERVQRRTLALEEANKELEAFSYSVSHDLRTPLRHVVGFGDLLRKESADTLGPKGTRYLNVITDAAGRMNTLIDSLLEFSRMGRAQMKAAPVDLPALILNAWHNLEPDRQGRQITFELGEMPHTIDGDANLLDLVFQNLLSNAIKYTRTRPLAHVSVTGESDGRDVTVHVRDNGVGFDPKYADKLFGVFQRLHRSDEFDGTGIGLANVRRIVTRHGGTVQAQSVLDGGSVFSVTLPIHSPENS</sequence>
<dbReference type="InterPro" id="IPR000014">
    <property type="entry name" value="PAS"/>
</dbReference>
<proteinExistence type="predicted"/>
<feature type="domain" description="PAC" evidence="14">
    <location>
        <begin position="539"/>
        <end position="599"/>
    </location>
</feature>
<evidence type="ECO:0000259" key="12">
    <source>
        <dbReference type="PROSITE" id="PS50109"/>
    </source>
</evidence>
<evidence type="ECO:0000256" key="9">
    <source>
        <dbReference type="ARBA" id="ARBA00023136"/>
    </source>
</evidence>
<dbReference type="Pfam" id="PF00512">
    <property type="entry name" value="HisKA"/>
    <property type="match status" value="1"/>
</dbReference>
<name>A0ABV8A5W0_9DEIO</name>
<evidence type="ECO:0000313" key="17">
    <source>
        <dbReference type="Proteomes" id="UP001595748"/>
    </source>
</evidence>
<evidence type="ECO:0000259" key="15">
    <source>
        <dbReference type="PROSITE" id="PS50839"/>
    </source>
</evidence>
<dbReference type="Gene3D" id="3.30.450.20">
    <property type="entry name" value="PAS domain"/>
    <property type="match status" value="3"/>
</dbReference>
<gene>
    <name evidence="16" type="ORF">ACFOPQ_09825</name>
</gene>
<evidence type="ECO:0000256" key="11">
    <source>
        <dbReference type="SAM" id="Phobius"/>
    </source>
</evidence>
<keyword evidence="8 11" id="KW-1133">Transmembrane helix</keyword>
<dbReference type="InterPro" id="IPR013767">
    <property type="entry name" value="PAS_fold"/>
</dbReference>
<dbReference type="InterPro" id="IPR036890">
    <property type="entry name" value="HATPase_C_sf"/>
</dbReference>